<name>A0ABD3UEM9_SINWO</name>
<evidence type="ECO:0000256" key="6">
    <source>
        <dbReference type="PROSITE-ProRule" id="PRU01087"/>
    </source>
</evidence>
<dbReference type="InterPro" id="IPR007905">
    <property type="entry name" value="EBP"/>
</dbReference>
<proteinExistence type="inferred from homology"/>
<dbReference type="GO" id="GO:0016020">
    <property type="term" value="C:membrane"/>
    <property type="evidence" value="ECO:0007669"/>
    <property type="project" value="UniProtKB-SubCell"/>
</dbReference>
<dbReference type="PANTHER" id="PTHR14207:SF1">
    <property type="entry name" value="EMOPAMIL-BINDING PROTEIN-LIKE"/>
    <property type="match status" value="1"/>
</dbReference>
<keyword evidence="10" id="KW-1185">Reference proteome</keyword>
<evidence type="ECO:0000313" key="10">
    <source>
        <dbReference type="Proteomes" id="UP001634394"/>
    </source>
</evidence>
<evidence type="ECO:0000313" key="9">
    <source>
        <dbReference type="EMBL" id="KAL3847246.1"/>
    </source>
</evidence>
<protein>
    <recommendedName>
        <fullName evidence="8">EXPERA domain-containing protein</fullName>
    </recommendedName>
</protein>
<keyword evidence="4 6" id="KW-1133">Transmembrane helix</keyword>
<feature type="transmembrane region" description="Helical" evidence="7">
    <location>
        <begin position="165"/>
        <end position="184"/>
    </location>
</feature>
<evidence type="ECO:0000256" key="4">
    <source>
        <dbReference type="ARBA" id="ARBA00022989"/>
    </source>
</evidence>
<evidence type="ECO:0000256" key="1">
    <source>
        <dbReference type="ARBA" id="ARBA00004141"/>
    </source>
</evidence>
<dbReference type="EMBL" id="JBJQND010000016">
    <property type="protein sequence ID" value="KAL3847246.1"/>
    <property type="molecule type" value="Genomic_DNA"/>
</dbReference>
<sequence>MADELISMVTVVSLLVTVVYAGAGVLFAWCFRRRLSQVDQLITVWLVFDVLIHFTLEGSFVILALTVTPEKSDHFTALVWKEYGKADARWATFDATIVSLEILTVVFCTSMAAFLIFAILKNKYYRHFVQIVLCVCELYGGWMTFCPEWLTGSKALNTGNFLHLWVYLVFFNALWVVIPIALLWQSWVAMRTNFLVDGSIINVEKETIVTTTTKTYNTRSSTGKGKNKKE</sequence>
<dbReference type="Pfam" id="PF05241">
    <property type="entry name" value="EBP"/>
    <property type="match status" value="1"/>
</dbReference>
<accession>A0ABD3UEM9</accession>
<dbReference type="AlphaFoldDB" id="A0ABD3UEM9"/>
<reference evidence="9 10" key="1">
    <citation type="submission" date="2024-11" db="EMBL/GenBank/DDBJ databases">
        <title>Chromosome-level genome assembly of the freshwater bivalve Anodonta woodiana.</title>
        <authorList>
            <person name="Chen X."/>
        </authorList>
    </citation>
    <scope>NUCLEOTIDE SEQUENCE [LARGE SCALE GENOMIC DNA]</scope>
    <source>
        <strain evidence="9">MN2024</strain>
        <tissue evidence="9">Gills</tissue>
    </source>
</reference>
<feature type="domain" description="EXPERA" evidence="8">
    <location>
        <begin position="38"/>
        <end position="183"/>
    </location>
</feature>
<comment type="similarity">
    <text evidence="2">Belongs to the EBP family.</text>
</comment>
<dbReference type="PANTHER" id="PTHR14207">
    <property type="entry name" value="STEROL ISOMERASE"/>
    <property type="match status" value="1"/>
</dbReference>
<evidence type="ECO:0000256" key="5">
    <source>
        <dbReference type="ARBA" id="ARBA00023136"/>
    </source>
</evidence>
<feature type="transmembrane region" description="Helical" evidence="7">
    <location>
        <begin position="127"/>
        <end position="145"/>
    </location>
</feature>
<feature type="transmembrane region" description="Helical" evidence="7">
    <location>
        <begin position="97"/>
        <end position="120"/>
    </location>
</feature>
<organism evidence="9 10">
    <name type="scientific">Sinanodonta woodiana</name>
    <name type="common">Chinese pond mussel</name>
    <name type="synonym">Anodonta woodiana</name>
    <dbReference type="NCBI Taxonomy" id="1069815"/>
    <lineage>
        <taxon>Eukaryota</taxon>
        <taxon>Metazoa</taxon>
        <taxon>Spiralia</taxon>
        <taxon>Lophotrochozoa</taxon>
        <taxon>Mollusca</taxon>
        <taxon>Bivalvia</taxon>
        <taxon>Autobranchia</taxon>
        <taxon>Heteroconchia</taxon>
        <taxon>Palaeoheterodonta</taxon>
        <taxon>Unionida</taxon>
        <taxon>Unionoidea</taxon>
        <taxon>Unionidae</taxon>
        <taxon>Unioninae</taxon>
        <taxon>Sinanodonta</taxon>
    </lineage>
</organism>
<evidence type="ECO:0000256" key="7">
    <source>
        <dbReference type="SAM" id="Phobius"/>
    </source>
</evidence>
<evidence type="ECO:0000256" key="3">
    <source>
        <dbReference type="ARBA" id="ARBA00022692"/>
    </source>
</evidence>
<evidence type="ECO:0000259" key="8">
    <source>
        <dbReference type="PROSITE" id="PS51751"/>
    </source>
</evidence>
<evidence type="ECO:0000256" key="2">
    <source>
        <dbReference type="ARBA" id="ARBA00008337"/>
    </source>
</evidence>
<gene>
    <name evidence="9" type="ORF">ACJMK2_018168</name>
</gene>
<keyword evidence="5 6" id="KW-0472">Membrane</keyword>
<comment type="subcellular location">
    <subcellularLocation>
        <location evidence="1">Membrane</location>
        <topology evidence="1">Multi-pass membrane protein</topology>
    </subcellularLocation>
</comment>
<comment type="caution">
    <text evidence="9">The sequence shown here is derived from an EMBL/GenBank/DDBJ whole genome shotgun (WGS) entry which is preliminary data.</text>
</comment>
<dbReference type="Proteomes" id="UP001634394">
    <property type="component" value="Unassembled WGS sequence"/>
</dbReference>
<feature type="transmembrane region" description="Helical" evidence="7">
    <location>
        <begin position="41"/>
        <end position="65"/>
    </location>
</feature>
<dbReference type="PROSITE" id="PS51751">
    <property type="entry name" value="EXPERA"/>
    <property type="match status" value="1"/>
</dbReference>
<dbReference type="InterPro" id="IPR033118">
    <property type="entry name" value="EXPERA"/>
</dbReference>
<keyword evidence="3 6" id="KW-0812">Transmembrane</keyword>
<feature type="transmembrane region" description="Helical" evidence="7">
    <location>
        <begin position="6"/>
        <end position="29"/>
    </location>
</feature>